<proteinExistence type="predicted"/>
<organism evidence="2 3">
    <name type="scientific">Cupriavidus gilardii</name>
    <dbReference type="NCBI Taxonomy" id="82541"/>
    <lineage>
        <taxon>Bacteria</taxon>
        <taxon>Pseudomonadati</taxon>
        <taxon>Pseudomonadota</taxon>
        <taxon>Betaproteobacteria</taxon>
        <taxon>Burkholderiales</taxon>
        <taxon>Burkholderiaceae</taxon>
        <taxon>Cupriavidus</taxon>
    </lineage>
</organism>
<name>A0A6N1BC26_9BURK</name>
<dbReference type="InterPro" id="IPR045556">
    <property type="entry name" value="DUF6351"/>
</dbReference>
<sequence length="908" mass="95778">MDSQSAPQTEGNRSVRPKGRRGTRTAVPFAVLASTALVLAVSGCGGDRDEPAKPAKPAISVKSLSSPEGLVSGDDTLIELTQADGGTIGDAKVKLNGVDVTASFKQDAGRKSMLGLVSGLKQGENKIEVTDAAADAKVRGSLTLTAFPIQGPILYAPQEGSFHCQTDTFAVYPGGPTLTSGPNTDPNCAAPTRVDWVYHDATKSGTAVWQPYDPANPPANVETTTLLDGRTVPYIVRLETGVINRGIYQIAVLGDPVKNPNPSALNPPGNFNGRLVYPFGQSCGGGWYVQGRSMGPVGGSSNSANGAAGDFNALNDLPLSKGFAVANSTLNYFGQNCNHIISAETMMMVKERFIEANGPVLYTMGWGSSGSAMQQSMIADTYPGLLDGIVMLAGFPDNGGPQSMEGRLFYNFQLNHTKGGTTQNGTYSPVPNSPYDPTYDNATAAARAADPTLLNWTNAEIAAASGYGTYHSVRQQASFWAARTDSVLRPANQGDRDNVMGGAGNSSVFNAVIGNAEKYSPANVVTSAPMGVLPAPPVSLLPPNPTGLRPNVNDHNKNILGVDPSTGFARSFTGNVGVQYGLNALNTGLISMAQFIDLNRKIGGQDIDGNLRTERMRADPEALKRAYQTGMIMYGGAGLRSTAILNLDGLNNEFTGAGDMHLKFFHFIVRARIAAATGQFANHVMWTGTANVGSFAHDPNAHHTMPVQAPRPAHTGRSLPAMQKAFFGMDRWLTAVVSDRNADSRAAKVVRNKPADIVDGCFGATTAGAADDFIAEPQQFGGFSTVFRKGNGSISPAGIVEVSETPSRCNSMFPASSYPRFEAGEPIHARTMQCQLKAVSVSDYAGYAERNPSWTGSQREADLAALRAVFPGGVCDYSKPGEQEQPLAGTWIRITPDNGMVIGHPLAP</sequence>
<dbReference type="Proteomes" id="UP000542973">
    <property type="component" value="Unassembled WGS sequence"/>
</dbReference>
<evidence type="ECO:0000313" key="3">
    <source>
        <dbReference type="Proteomes" id="UP000542973"/>
    </source>
</evidence>
<gene>
    <name evidence="2" type="ORF">HLB16_15510</name>
</gene>
<dbReference type="EMBL" id="JABEMD010000025">
    <property type="protein sequence ID" value="NNH12280.1"/>
    <property type="molecule type" value="Genomic_DNA"/>
</dbReference>
<dbReference type="GeneID" id="70687835"/>
<protein>
    <submittedName>
        <fullName evidence="2">Uncharacterized protein</fullName>
    </submittedName>
</protein>
<feature type="compositionally biased region" description="Polar residues" evidence="1">
    <location>
        <begin position="1"/>
        <end position="12"/>
    </location>
</feature>
<reference evidence="2 3" key="1">
    <citation type="submission" date="2020-05" db="EMBL/GenBank/DDBJ databases">
        <title>MicrobeNet Type strains.</title>
        <authorList>
            <person name="Nicholson A.C."/>
        </authorList>
    </citation>
    <scope>NUCLEOTIDE SEQUENCE [LARGE SCALE GENOMIC DNA]</scope>
    <source>
        <strain evidence="2 3">ATCC 700815</strain>
    </source>
</reference>
<dbReference type="Pfam" id="PF19878">
    <property type="entry name" value="DUF6351"/>
    <property type="match status" value="1"/>
</dbReference>
<comment type="caution">
    <text evidence="2">The sequence shown here is derived from an EMBL/GenBank/DDBJ whole genome shotgun (WGS) entry which is preliminary data.</text>
</comment>
<accession>A0A6N1BC26</accession>
<evidence type="ECO:0000313" key="2">
    <source>
        <dbReference type="EMBL" id="NNH12280.1"/>
    </source>
</evidence>
<feature type="region of interest" description="Disordered" evidence="1">
    <location>
        <begin position="1"/>
        <end position="23"/>
    </location>
</feature>
<evidence type="ECO:0000256" key="1">
    <source>
        <dbReference type="SAM" id="MobiDB-lite"/>
    </source>
</evidence>
<dbReference type="RefSeq" id="WP_144425949.1">
    <property type="nucleotide sequence ID" value="NZ_BAAAEB010000022.1"/>
</dbReference>
<dbReference type="AlphaFoldDB" id="A0A6N1BC26"/>